<organism evidence="1 2">
    <name type="scientific">Encephalitozoon hellem</name>
    <name type="common">Microsporidian parasite</name>
    <dbReference type="NCBI Taxonomy" id="27973"/>
    <lineage>
        <taxon>Eukaryota</taxon>
        <taxon>Fungi</taxon>
        <taxon>Fungi incertae sedis</taxon>
        <taxon>Microsporidia</taxon>
        <taxon>Unikaryonidae</taxon>
        <taxon>Encephalitozoon</taxon>
    </lineage>
</organism>
<evidence type="ECO:0000313" key="2">
    <source>
        <dbReference type="Proteomes" id="UP001217963"/>
    </source>
</evidence>
<sequence>MGILEVEFLFRIDETHPRLKMEVAMERKEDLVSFSIEYDMDLAIDNAELKSKEEVRGRFMYVYKFVNLDSAMEFMENSQAKALEAKRLLDVEKVEREMDSFMERYEAGEKRSKKKRTIVVGEDGFMKYV</sequence>
<evidence type="ECO:0000313" key="1">
    <source>
        <dbReference type="EMBL" id="WEL37903.1"/>
    </source>
</evidence>
<keyword evidence="2" id="KW-1185">Reference proteome</keyword>
<dbReference type="Proteomes" id="UP001217963">
    <property type="component" value="Chromosome I"/>
</dbReference>
<gene>
    <name evidence="1" type="ORF">PFJ87_01g01570</name>
</gene>
<dbReference type="InterPro" id="IPR031533">
    <property type="entry name" value="DUF5093"/>
</dbReference>
<name>A0ABY8CGA1_ENCHE</name>
<accession>A0ABY8CGA1</accession>
<dbReference type="EMBL" id="CP119062">
    <property type="protein sequence ID" value="WEL37903.1"/>
    <property type="molecule type" value="Genomic_DNA"/>
</dbReference>
<reference evidence="1 2" key="1">
    <citation type="submission" date="2023-02" db="EMBL/GenBank/DDBJ databases">
        <title>Encephalitozoon hellem ATCC 50451 complete genome.</title>
        <authorList>
            <person name="Mascarenhas dos Santos A.C."/>
            <person name="Julian A.T."/>
            <person name="Pombert J.-F."/>
        </authorList>
    </citation>
    <scope>NUCLEOTIDE SEQUENCE [LARGE SCALE GENOMIC DNA]</scope>
    <source>
        <strain evidence="1 2">ATCC 50451</strain>
    </source>
</reference>
<proteinExistence type="predicted"/>
<dbReference type="Pfam" id="PF17011">
    <property type="entry name" value="DUF5093"/>
    <property type="match status" value="1"/>
</dbReference>
<protein>
    <submittedName>
        <fullName evidence="1">Centriole-like protein</fullName>
    </submittedName>
</protein>